<proteinExistence type="predicted"/>
<dbReference type="RefSeq" id="WP_261895439.1">
    <property type="nucleotide sequence ID" value="NZ_AP024895.1"/>
</dbReference>
<protein>
    <submittedName>
        <fullName evidence="1">YdgA family protein</fullName>
    </submittedName>
</protein>
<evidence type="ECO:0000313" key="1">
    <source>
        <dbReference type="EMBL" id="WPC75041.1"/>
    </source>
</evidence>
<evidence type="ECO:0000313" key="2">
    <source>
        <dbReference type="Proteomes" id="UP001304071"/>
    </source>
</evidence>
<name>A0ABZ0QEZ4_9VIBR</name>
<reference evidence="1 2" key="1">
    <citation type="submission" date="2023-11" db="EMBL/GenBank/DDBJ databases">
        <title>Plant-associative lifestyle of Vibrio porteresiae and its evolutionary dynamics.</title>
        <authorList>
            <person name="Rameshkumar N."/>
            <person name="Kirti K."/>
        </authorList>
    </citation>
    <scope>NUCLEOTIDE SEQUENCE [LARGE SCALE GENOMIC DNA]</scope>
    <source>
        <strain evidence="1 2">MSSRF30</strain>
    </source>
</reference>
<organism evidence="1 2">
    <name type="scientific">Vibrio porteresiae DSM 19223</name>
    <dbReference type="NCBI Taxonomy" id="1123496"/>
    <lineage>
        <taxon>Bacteria</taxon>
        <taxon>Pseudomonadati</taxon>
        <taxon>Pseudomonadota</taxon>
        <taxon>Gammaproteobacteria</taxon>
        <taxon>Vibrionales</taxon>
        <taxon>Vibrionaceae</taxon>
        <taxon>Vibrio</taxon>
    </lineage>
</organism>
<dbReference type="Proteomes" id="UP001304071">
    <property type="component" value="Chromosome 1"/>
</dbReference>
<sequence length="410" mass="45446">MKRKLVASGIILAAVGCGFVANNIMINKAGQEVTTEILHTLQNYENDSIQIQRLSSEVNGSKIEEQYVIYIIVDGKRADNLPIFFNHTAKIGLFASSINGNFTIVKDKGLAKKFIEEVTTFNDNIAYSFSTIDNNIDLKGEVQVGKIQDGLSYLELGELTFSSVGSSKQFSSTIHLPRLIYNKRDEQYSLSDFTIKSVGGENAPKNTFDIKTGKMSLLDNRYNQSLQVSGFEWNTSLTNEPSATLTADIDIDKLNINIDNVPKDNFDITLNLNVPGIPKSQLKEFSDVLAKGNISNHVVKKQAENILNQLLDNGINGNSFTLKVNDSLAKGSIALAPAKYSEMRPYQKRTQLIENLSAQVDFDLDKSLVQSFPTISPVMHHYFDVSPQDKYTATFKLTNGQPTLNGQPLQ</sequence>
<dbReference type="PROSITE" id="PS51257">
    <property type="entry name" value="PROKAR_LIPOPROTEIN"/>
    <property type="match status" value="1"/>
</dbReference>
<gene>
    <name evidence="1" type="ORF">R8Z52_07550</name>
</gene>
<accession>A0ABZ0QEZ4</accession>
<dbReference type="EMBL" id="CP138203">
    <property type="protein sequence ID" value="WPC75041.1"/>
    <property type="molecule type" value="Genomic_DNA"/>
</dbReference>
<keyword evidence="2" id="KW-1185">Reference proteome</keyword>